<evidence type="ECO:0000313" key="1">
    <source>
        <dbReference type="EMBL" id="DAE32716.1"/>
    </source>
</evidence>
<organism evidence="1">
    <name type="scientific">virus sp. ctFlR8</name>
    <dbReference type="NCBI Taxonomy" id="2825811"/>
    <lineage>
        <taxon>Viruses</taxon>
    </lineage>
</organism>
<accession>A0A8S5RNW9</accession>
<name>A0A8S5RNW9_9VIRU</name>
<dbReference type="EMBL" id="BK059128">
    <property type="protein sequence ID" value="DAE32716.1"/>
    <property type="molecule type" value="Genomic_DNA"/>
</dbReference>
<protein>
    <submittedName>
        <fullName evidence="1">Uncharacterized protein</fullName>
    </submittedName>
</protein>
<reference evidence="1" key="1">
    <citation type="journal article" date="2021" name="Proc. Natl. Acad. Sci. U.S.A.">
        <title>A Catalog of Tens of Thousands of Viruses from Human Metagenomes Reveals Hidden Associations with Chronic Diseases.</title>
        <authorList>
            <person name="Tisza M.J."/>
            <person name="Buck C.B."/>
        </authorList>
    </citation>
    <scope>NUCLEOTIDE SEQUENCE</scope>
    <source>
        <strain evidence="1">CtFlR8</strain>
    </source>
</reference>
<proteinExistence type="predicted"/>
<sequence length="41" mass="4206">MTSDRFRSVGSGGLGYNLGGCISRGGWICTAVTRTVLTSAP</sequence>